<feature type="repeat" description="TPR" evidence="3">
    <location>
        <begin position="101"/>
        <end position="134"/>
    </location>
</feature>
<dbReference type="PANTHER" id="PTHR44943:SF8">
    <property type="entry name" value="TPR REPEAT-CONTAINING PROTEIN MJ0263"/>
    <property type="match status" value="1"/>
</dbReference>
<dbReference type="PROSITE" id="PS50005">
    <property type="entry name" value="TPR"/>
    <property type="match status" value="3"/>
</dbReference>
<evidence type="ECO:0000256" key="2">
    <source>
        <dbReference type="ARBA" id="ARBA00022803"/>
    </source>
</evidence>
<proteinExistence type="predicted"/>
<feature type="repeat" description="TPR" evidence="3">
    <location>
        <begin position="135"/>
        <end position="168"/>
    </location>
</feature>
<dbReference type="InterPro" id="IPR011990">
    <property type="entry name" value="TPR-like_helical_dom_sf"/>
</dbReference>
<dbReference type="RefSeq" id="WP_025726614.1">
    <property type="nucleotide sequence ID" value="NZ_JAAIWK010000008.1"/>
</dbReference>
<dbReference type="Gene3D" id="1.25.40.10">
    <property type="entry name" value="Tetratricopeptide repeat domain"/>
    <property type="match status" value="3"/>
</dbReference>
<organism evidence="4 5">
    <name type="scientific">Heyndrickxia ginsengihumi</name>
    <dbReference type="NCBI Taxonomy" id="363870"/>
    <lineage>
        <taxon>Bacteria</taxon>
        <taxon>Bacillati</taxon>
        <taxon>Bacillota</taxon>
        <taxon>Bacilli</taxon>
        <taxon>Bacillales</taxon>
        <taxon>Bacillaceae</taxon>
        <taxon>Heyndrickxia</taxon>
    </lineage>
</organism>
<evidence type="ECO:0000256" key="3">
    <source>
        <dbReference type="PROSITE-ProRule" id="PRU00339"/>
    </source>
</evidence>
<keyword evidence="5" id="KW-1185">Reference proteome</keyword>
<dbReference type="Pfam" id="PF13181">
    <property type="entry name" value="TPR_8"/>
    <property type="match status" value="1"/>
</dbReference>
<dbReference type="InterPro" id="IPR019734">
    <property type="entry name" value="TPR_rpt"/>
</dbReference>
<reference evidence="4 5" key="1">
    <citation type="submission" date="2020-02" db="EMBL/GenBank/DDBJ databases">
        <authorList>
            <person name="Feng H."/>
        </authorList>
    </citation>
    <scope>NUCLEOTIDE SEQUENCE [LARGE SCALE GENOMIC DNA]</scope>
    <source>
        <strain evidence="4 5">Gsoil 114</strain>
    </source>
</reference>
<sequence>MDKFEKGLEALRQKQFDEALRLFNELIEKDPQDPLGYIHFGDVLLAVGEYTRAQNFYIKALQLKELPAPYYSLGTIQYKEGRYEEAAGFFEKALRLGMKDKDTYFMLGMCFLLMNNPRFAIPYLQRSVELDPMDIDAKFQFGLALVKANLHKEALQYFQQVIDHDPNHADAYYNIGAIYVDYYHQPEKAISFFEKALAIQPDHLLAGYGMKMISALDK</sequence>
<reference evidence="4 5" key="2">
    <citation type="submission" date="2020-03" db="EMBL/GenBank/DDBJ databases">
        <title>Bacillus aquiflavi sp. nov., isolated from yellow water of strong flavor Chinese baijiu in Yibin region of China.</title>
        <authorList>
            <person name="Xie J."/>
        </authorList>
    </citation>
    <scope>NUCLEOTIDE SEQUENCE [LARGE SCALE GENOMIC DNA]</scope>
    <source>
        <strain evidence="4 5">Gsoil 114</strain>
    </source>
</reference>
<evidence type="ECO:0000313" key="5">
    <source>
        <dbReference type="Proteomes" id="UP000476934"/>
    </source>
</evidence>
<dbReference type="Proteomes" id="UP000476934">
    <property type="component" value="Unassembled WGS sequence"/>
</dbReference>
<dbReference type="SUPFAM" id="SSF48452">
    <property type="entry name" value="TPR-like"/>
    <property type="match status" value="1"/>
</dbReference>
<feature type="repeat" description="TPR" evidence="3">
    <location>
        <begin position="67"/>
        <end position="100"/>
    </location>
</feature>
<dbReference type="Pfam" id="PF12895">
    <property type="entry name" value="ANAPC3"/>
    <property type="match status" value="1"/>
</dbReference>
<accession>A0A6M0P4X7</accession>
<gene>
    <name evidence="4" type="ORF">G4D61_07225</name>
</gene>
<evidence type="ECO:0000256" key="1">
    <source>
        <dbReference type="ARBA" id="ARBA00022737"/>
    </source>
</evidence>
<dbReference type="PROSITE" id="PS50293">
    <property type="entry name" value="TPR_REGION"/>
    <property type="match status" value="2"/>
</dbReference>
<name>A0A6M0P4X7_9BACI</name>
<protein>
    <submittedName>
        <fullName evidence="4">Tetratricopeptide repeat protein</fullName>
    </submittedName>
</protein>
<dbReference type="InterPro" id="IPR051685">
    <property type="entry name" value="Ycf3/AcsC/BcsC/TPR_MFPF"/>
</dbReference>
<keyword evidence="2 3" id="KW-0802">TPR repeat</keyword>
<dbReference type="AlphaFoldDB" id="A0A6M0P4X7"/>
<comment type="caution">
    <text evidence="4">The sequence shown here is derived from an EMBL/GenBank/DDBJ whole genome shotgun (WGS) entry which is preliminary data.</text>
</comment>
<dbReference type="SMART" id="SM00028">
    <property type="entry name" value="TPR"/>
    <property type="match status" value="6"/>
</dbReference>
<keyword evidence="1" id="KW-0677">Repeat</keyword>
<dbReference type="Pfam" id="PF14559">
    <property type="entry name" value="TPR_19"/>
    <property type="match status" value="1"/>
</dbReference>
<dbReference type="EMBL" id="JAAIWK010000008">
    <property type="protein sequence ID" value="NEY19764.1"/>
    <property type="molecule type" value="Genomic_DNA"/>
</dbReference>
<evidence type="ECO:0000313" key="4">
    <source>
        <dbReference type="EMBL" id="NEY19764.1"/>
    </source>
</evidence>
<dbReference type="PANTHER" id="PTHR44943">
    <property type="entry name" value="CELLULOSE SYNTHASE OPERON PROTEIN C"/>
    <property type="match status" value="1"/>
</dbReference>